<dbReference type="RefSeq" id="WP_303662221.1">
    <property type="nucleotide sequence ID" value="NZ_CP027019.1"/>
</dbReference>
<evidence type="ECO:0000259" key="1">
    <source>
        <dbReference type="Pfam" id="PF01323"/>
    </source>
</evidence>
<dbReference type="InterPro" id="IPR036249">
    <property type="entry name" value="Thioredoxin-like_sf"/>
</dbReference>
<feature type="domain" description="DSBA-like thioredoxin" evidence="1">
    <location>
        <begin position="6"/>
        <end position="204"/>
    </location>
</feature>
<reference evidence="3" key="1">
    <citation type="submission" date="2018-02" db="EMBL/GenBank/DDBJ databases">
        <title>Firefly genomes illuminate parallel origins of bioluminescence in beetles.</title>
        <authorList>
            <person name="Fallon T.R."/>
            <person name="Lower S.E.S."/>
            <person name="Behringer M."/>
            <person name="Weng J.-K."/>
        </authorList>
    </citation>
    <scope>NUCLEOTIDE SEQUENCE [LARGE SCALE GENOMIC DNA]</scope>
</reference>
<dbReference type="Pfam" id="PF01323">
    <property type="entry name" value="DSBA"/>
    <property type="match status" value="1"/>
</dbReference>
<dbReference type="SUPFAM" id="SSF52833">
    <property type="entry name" value="Thioredoxin-like"/>
    <property type="match status" value="1"/>
</dbReference>
<gene>
    <name evidence="2" type="ORF">C5T88_03715</name>
</gene>
<evidence type="ECO:0000313" key="3">
    <source>
        <dbReference type="Proteomes" id="UP000239250"/>
    </source>
</evidence>
<name>A0A2S0NKX8_9MOLU</name>
<dbReference type="InterPro" id="IPR001853">
    <property type="entry name" value="DSBA-like_thioredoxin_dom"/>
</dbReference>
<dbReference type="Gene3D" id="3.40.30.10">
    <property type="entry name" value="Glutaredoxin"/>
    <property type="match status" value="1"/>
</dbReference>
<dbReference type="AlphaFoldDB" id="A0A2S0NKX8"/>
<dbReference type="GO" id="GO:0016491">
    <property type="term" value="F:oxidoreductase activity"/>
    <property type="evidence" value="ECO:0007669"/>
    <property type="project" value="InterPro"/>
</dbReference>
<organism evidence="2 3">
    <name type="scientific">Williamsoniiplasma luminosum</name>
    <dbReference type="NCBI Taxonomy" id="214888"/>
    <lineage>
        <taxon>Bacteria</taxon>
        <taxon>Bacillati</taxon>
        <taxon>Mycoplasmatota</taxon>
        <taxon>Mollicutes</taxon>
        <taxon>Entomoplasmatales</taxon>
        <taxon>Williamsoniiplasma</taxon>
    </lineage>
</organism>
<proteinExistence type="predicted"/>
<accession>A0A2S0NKX8</accession>
<dbReference type="Proteomes" id="UP000239250">
    <property type="component" value="Chromosome"/>
</dbReference>
<evidence type="ECO:0000313" key="2">
    <source>
        <dbReference type="EMBL" id="AVP49655.1"/>
    </source>
</evidence>
<protein>
    <recommendedName>
        <fullName evidence="1">DSBA-like thioredoxin domain-containing protein</fullName>
    </recommendedName>
</protein>
<dbReference type="EMBL" id="CP027019">
    <property type="protein sequence ID" value="AVP49655.1"/>
    <property type="molecule type" value="Genomic_DNA"/>
</dbReference>
<sequence>MIKNRIQLWIDFNSPLAYLMFKNLNKALLSLKNKKFEVEYRTFQVDPDFDNTKDYEISRFQNSVENAKKVLEKPKIKTMLKNHAIHINFDNIKPANTLEAHRLMHAYKDNEFQADIINVIFLANFIHGLDISDVQTLIKITAQIDDINPRTIRNMYGTNKFLSDITADESLAIEHDIEQVPYIIFPNETAVQGILSVQEIVKELENL</sequence>